<dbReference type="GeneID" id="87834238"/>
<dbReference type="RefSeq" id="XP_062647859.1">
    <property type="nucleotide sequence ID" value="XM_062797463.1"/>
</dbReference>
<keyword evidence="1" id="KW-0732">Signal</keyword>
<dbReference type="EMBL" id="MU853227">
    <property type="protein sequence ID" value="KAK4124088.1"/>
    <property type="molecule type" value="Genomic_DNA"/>
</dbReference>
<evidence type="ECO:0000313" key="2">
    <source>
        <dbReference type="EMBL" id="KAK4124088.1"/>
    </source>
</evidence>
<name>A0AAN6Z424_9PEZI</name>
<evidence type="ECO:0000313" key="3">
    <source>
        <dbReference type="Proteomes" id="UP001302602"/>
    </source>
</evidence>
<proteinExistence type="predicted"/>
<protein>
    <submittedName>
        <fullName evidence="2">Uncharacterized protein</fullName>
    </submittedName>
</protein>
<gene>
    <name evidence="2" type="ORF">N657DRAFT_714296</name>
</gene>
<sequence length="72" mass="8135">MNAPHLRQLSILVLFVVLDDAERVNPYVFEIELPDDLKGAEYRLGQACVRNFSGVSCDRGLTVWKGCRSPQQ</sequence>
<keyword evidence="3" id="KW-1185">Reference proteome</keyword>
<dbReference type="AlphaFoldDB" id="A0AAN6Z424"/>
<reference evidence="2" key="2">
    <citation type="submission" date="2023-05" db="EMBL/GenBank/DDBJ databases">
        <authorList>
            <consortium name="Lawrence Berkeley National Laboratory"/>
            <person name="Steindorff A."/>
            <person name="Hensen N."/>
            <person name="Bonometti L."/>
            <person name="Westerberg I."/>
            <person name="Brannstrom I.O."/>
            <person name="Guillou S."/>
            <person name="Cros-Aarteil S."/>
            <person name="Calhoun S."/>
            <person name="Haridas S."/>
            <person name="Kuo A."/>
            <person name="Mondo S."/>
            <person name="Pangilinan J."/>
            <person name="Riley R."/>
            <person name="Labutti K."/>
            <person name="Andreopoulos B."/>
            <person name="Lipzen A."/>
            <person name="Chen C."/>
            <person name="Yanf M."/>
            <person name="Daum C."/>
            <person name="Ng V."/>
            <person name="Clum A."/>
            <person name="Ohm R."/>
            <person name="Martin F."/>
            <person name="Silar P."/>
            <person name="Natvig D."/>
            <person name="Lalanne C."/>
            <person name="Gautier V."/>
            <person name="Ament-Velasquez S.L."/>
            <person name="Kruys A."/>
            <person name="Hutchinson M.I."/>
            <person name="Powell A.J."/>
            <person name="Barry K."/>
            <person name="Miller A.N."/>
            <person name="Grigoriev I.V."/>
            <person name="Debuchy R."/>
            <person name="Gladieux P."/>
            <person name="Thoren M.H."/>
            <person name="Johannesson H."/>
        </authorList>
    </citation>
    <scope>NUCLEOTIDE SEQUENCE</scope>
    <source>
        <strain evidence="2">CBS 731.68</strain>
    </source>
</reference>
<reference evidence="2" key="1">
    <citation type="journal article" date="2023" name="Mol. Phylogenet. Evol.">
        <title>Genome-scale phylogeny and comparative genomics of the fungal order Sordariales.</title>
        <authorList>
            <person name="Hensen N."/>
            <person name="Bonometti L."/>
            <person name="Westerberg I."/>
            <person name="Brannstrom I.O."/>
            <person name="Guillou S."/>
            <person name="Cros-Aarteil S."/>
            <person name="Calhoun S."/>
            <person name="Haridas S."/>
            <person name="Kuo A."/>
            <person name="Mondo S."/>
            <person name="Pangilinan J."/>
            <person name="Riley R."/>
            <person name="LaButti K."/>
            <person name="Andreopoulos B."/>
            <person name="Lipzen A."/>
            <person name="Chen C."/>
            <person name="Yan M."/>
            <person name="Daum C."/>
            <person name="Ng V."/>
            <person name="Clum A."/>
            <person name="Steindorff A."/>
            <person name="Ohm R.A."/>
            <person name="Martin F."/>
            <person name="Silar P."/>
            <person name="Natvig D.O."/>
            <person name="Lalanne C."/>
            <person name="Gautier V."/>
            <person name="Ament-Velasquez S.L."/>
            <person name="Kruys A."/>
            <person name="Hutchinson M.I."/>
            <person name="Powell A.J."/>
            <person name="Barry K."/>
            <person name="Miller A.N."/>
            <person name="Grigoriev I.V."/>
            <person name="Debuchy R."/>
            <person name="Gladieux P."/>
            <person name="Hiltunen Thoren M."/>
            <person name="Johannesson H."/>
        </authorList>
    </citation>
    <scope>NUCLEOTIDE SEQUENCE</scope>
    <source>
        <strain evidence="2">CBS 731.68</strain>
    </source>
</reference>
<feature type="signal peptide" evidence="1">
    <location>
        <begin position="1"/>
        <end position="21"/>
    </location>
</feature>
<comment type="caution">
    <text evidence="2">The sequence shown here is derived from an EMBL/GenBank/DDBJ whole genome shotgun (WGS) entry which is preliminary data.</text>
</comment>
<evidence type="ECO:0000256" key="1">
    <source>
        <dbReference type="SAM" id="SignalP"/>
    </source>
</evidence>
<dbReference type="Proteomes" id="UP001302602">
    <property type="component" value="Unassembled WGS sequence"/>
</dbReference>
<organism evidence="2 3">
    <name type="scientific">Parathielavia appendiculata</name>
    <dbReference type="NCBI Taxonomy" id="2587402"/>
    <lineage>
        <taxon>Eukaryota</taxon>
        <taxon>Fungi</taxon>
        <taxon>Dikarya</taxon>
        <taxon>Ascomycota</taxon>
        <taxon>Pezizomycotina</taxon>
        <taxon>Sordariomycetes</taxon>
        <taxon>Sordariomycetidae</taxon>
        <taxon>Sordariales</taxon>
        <taxon>Chaetomiaceae</taxon>
        <taxon>Parathielavia</taxon>
    </lineage>
</organism>
<accession>A0AAN6Z424</accession>
<feature type="chain" id="PRO_5042870367" evidence="1">
    <location>
        <begin position="22"/>
        <end position="72"/>
    </location>
</feature>